<gene>
    <name evidence="3" type="ORF">EDB92DRAFT_1854176</name>
</gene>
<feature type="binding site" evidence="1">
    <location>
        <position position="369"/>
    </location>
    <ligand>
        <name>ATP</name>
        <dbReference type="ChEBI" id="CHEBI:30616"/>
    </ligand>
</feature>
<comment type="caution">
    <text evidence="3">The sequence shown here is derived from an EMBL/GenBank/DDBJ whole genome shotgun (WGS) entry which is preliminary data.</text>
</comment>
<keyword evidence="1" id="KW-0067">ATP-binding</keyword>
<organism evidence="3 4">
    <name type="scientific">Lactarius akahatsu</name>
    <dbReference type="NCBI Taxonomy" id="416441"/>
    <lineage>
        <taxon>Eukaryota</taxon>
        <taxon>Fungi</taxon>
        <taxon>Dikarya</taxon>
        <taxon>Basidiomycota</taxon>
        <taxon>Agaricomycotina</taxon>
        <taxon>Agaricomycetes</taxon>
        <taxon>Russulales</taxon>
        <taxon>Russulaceae</taxon>
        <taxon>Lactarius</taxon>
    </lineage>
</organism>
<accession>A0AAD4QEG8</accession>
<dbReference type="GO" id="GO:0005524">
    <property type="term" value="F:ATP binding"/>
    <property type="evidence" value="ECO:0007669"/>
    <property type="project" value="UniProtKB-UniRule"/>
</dbReference>
<dbReference type="PROSITE" id="PS50011">
    <property type="entry name" value="PROTEIN_KINASE_DOM"/>
    <property type="match status" value="1"/>
</dbReference>
<keyword evidence="4" id="KW-1185">Reference proteome</keyword>
<dbReference type="InterPro" id="IPR000719">
    <property type="entry name" value="Prot_kinase_dom"/>
</dbReference>
<reference evidence="3" key="1">
    <citation type="submission" date="2022-01" db="EMBL/GenBank/DDBJ databases">
        <title>Comparative genomics reveals a dynamic genome evolution in the ectomycorrhizal milk-cap (Lactarius) mushrooms.</title>
        <authorList>
            <consortium name="DOE Joint Genome Institute"/>
            <person name="Lebreton A."/>
            <person name="Tang N."/>
            <person name="Kuo A."/>
            <person name="LaButti K."/>
            <person name="Drula E."/>
            <person name="Barry K."/>
            <person name="Clum A."/>
            <person name="Lipzen A."/>
            <person name="Mousain D."/>
            <person name="Ng V."/>
            <person name="Wang R."/>
            <person name="Wang X."/>
            <person name="Dai Y."/>
            <person name="Henrissat B."/>
            <person name="Grigoriev I.V."/>
            <person name="Guerin-Laguette A."/>
            <person name="Yu F."/>
            <person name="Martin F.M."/>
        </authorList>
    </citation>
    <scope>NUCLEOTIDE SEQUENCE</scope>
    <source>
        <strain evidence="3">QP</strain>
    </source>
</reference>
<dbReference type="Proteomes" id="UP001201163">
    <property type="component" value="Unassembled WGS sequence"/>
</dbReference>
<dbReference type="AlphaFoldDB" id="A0AAD4QEG8"/>
<dbReference type="Gene3D" id="1.10.510.10">
    <property type="entry name" value="Transferase(Phosphotransferase) domain 1"/>
    <property type="match status" value="1"/>
</dbReference>
<sequence>MTTWREFLLEHAKTVGTTDIFLEEVGVIAPEWKANYAVPDKTLVEHLCQTLDNILEDTIFPDDSRNDFLSKFGRHLQFSRFGTREIEETIWSTNKNETESRGILDVGIFPATTFCLGAYGGYRFTKIVEHVEQGLSSRVDYLGMVDDKRVVLVEAKSPSVMKAVGSSLPEDTVELDWTPGGDLVSRVFLEAALYLGLRKIEWLFLTCHNNWIVCRLVSDKDNPFLAFSPMFSIEGSSEPFRAFLGAILSVLEGTPVQASEFNPSMVFDTIPEEGKGGSELPMTRFRATTSRDAAESDLMFTLSSPHYPEFFQVWVHLHSLPNNTFVLPHCTENGNRKRRLWLTRHIGCGSTGNVWECHFDNSDDLFAIKVVKLQHKSDVQRQRRFYNEFEVYLSLEIAYQSGQLRDCITPHCYGAFEGDRTNVLILGLCGDTLKDWDELNFAEQTQIYGLVWDLHRVGIVHGDLEPRNIARVPGGGFRLIDFSESVRHSCVEISGKLNKRYKCSELRAMRGVLKLLERHASALPPSNVRAHPLLRRTQHPLVRPQRGGEVLRVPPQLAR</sequence>
<dbReference type="SUPFAM" id="SSF56112">
    <property type="entry name" value="Protein kinase-like (PK-like)"/>
    <property type="match status" value="1"/>
</dbReference>
<dbReference type="PROSITE" id="PS00107">
    <property type="entry name" value="PROTEIN_KINASE_ATP"/>
    <property type="match status" value="1"/>
</dbReference>
<dbReference type="EMBL" id="JAKELL010000018">
    <property type="protein sequence ID" value="KAH8993439.1"/>
    <property type="molecule type" value="Genomic_DNA"/>
</dbReference>
<protein>
    <recommendedName>
        <fullName evidence="2">Protein kinase domain-containing protein</fullName>
    </recommendedName>
</protein>
<name>A0AAD4QEG8_9AGAM</name>
<dbReference type="InterPro" id="IPR017441">
    <property type="entry name" value="Protein_kinase_ATP_BS"/>
</dbReference>
<proteinExistence type="predicted"/>
<dbReference type="Pfam" id="PF00069">
    <property type="entry name" value="Pkinase"/>
    <property type="match status" value="1"/>
</dbReference>
<dbReference type="GO" id="GO:0004672">
    <property type="term" value="F:protein kinase activity"/>
    <property type="evidence" value="ECO:0007669"/>
    <property type="project" value="InterPro"/>
</dbReference>
<evidence type="ECO:0000313" key="4">
    <source>
        <dbReference type="Proteomes" id="UP001201163"/>
    </source>
</evidence>
<feature type="domain" description="Protein kinase" evidence="2">
    <location>
        <begin position="340"/>
        <end position="559"/>
    </location>
</feature>
<evidence type="ECO:0000256" key="1">
    <source>
        <dbReference type="PROSITE-ProRule" id="PRU10141"/>
    </source>
</evidence>
<keyword evidence="1" id="KW-0547">Nucleotide-binding</keyword>
<evidence type="ECO:0000313" key="3">
    <source>
        <dbReference type="EMBL" id="KAH8993439.1"/>
    </source>
</evidence>
<evidence type="ECO:0000259" key="2">
    <source>
        <dbReference type="PROSITE" id="PS50011"/>
    </source>
</evidence>
<dbReference type="InterPro" id="IPR011009">
    <property type="entry name" value="Kinase-like_dom_sf"/>
</dbReference>